<dbReference type="PROSITE" id="PS51123">
    <property type="entry name" value="OMPA_2"/>
    <property type="match status" value="1"/>
</dbReference>
<dbReference type="InterPro" id="IPR036737">
    <property type="entry name" value="OmpA-like_sf"/>
</dbReference>
<reference evidence="4 5" key="1">
    <citation type="submission" date="2014-07" db="EMBL/GenBank/DDBJ databases">
        <title>Tepidicaulis marinum gen. nov., sp. nov., a novel marine bacterium denitrifying nitrate to nitrous oxide strictly under microaerobic conditions.</title>
        <authorList>
            <person name="Takeuchi M."/>
            <person name="Yamagishi T."/>
            <person name="Kamagata Y."/>
            <person name="Oshima K."/>
            <person name="Hattori M."/>
            <person name="Katayama T."/>
            <person name="Hanada S."/>
            <person name="Tamaki H."/>
            <person name="Marumo K."/>
            <person name="Maeda H."/>
            <person name="Nedachi M."/>
            <person name="Iwasaki W."/>
            <person name="Suwa Y."/>
            <person name="Sakata S."/>
        </authorList>
    </citation>
    <scope>NUCLEOTIDE SEQUENCE [LARGE SCALE GENOMIC DNA]</scope>
    <source>
        <strain evidence="4 5">MA2</strain>
    </source>
</reference>
<keyword evidence="1" id="KW-0472">Membrane</keyword>
<protein>
    <submittedName>
        <fullName evidence="4">Lysophospholipase</fullName>
    </submittedName>
</protein>
<dbReference type="eggNOG" id="COG2885">
    <property type="taxonomic scope" value="Bacteria"/>
</dbReference>
<evidence type="ECO:0000313" key="5">
    <source>
        <dbReference type="Proteomes" id="UP000028702"/>
    </source>
</evidence>
<organism evidence="4 5">
    <name type="scientific">Tepidicaulis marinus</name>
    <dbReference type="NCBI Taxonomy" id="1333998"/>
    <lineage>
        <taxon>Bacteria</taxon>
        <taxon>Pseudomonadati</taxon>
        <taxon>Pseudomonadota</taxon>
        <taxon>Alphaproteobacteria</taxon>
        <taxon>Hyphomicrobiales</taxon>
        <taxon>Parvibaculaceae</taxon>
        <taxon>Tepidicaulis</taxon>
    </lineage>
</organism>
<evidence type="ECO:0000313" key="4">
    <source>
        <dbReference type="EMBL" id="GAK46582.1"/>
    </source>
</evidence>
<evidence type="ECO:0000259" key="3">
    <source>
        <dbReference type="PROSITE" id="PS51123"/>
    </source>
</evidence>
<evidence type="ECO:0000256" key="1">
    <source>
        <dbReference type="PROSITE-ProRule" id="PRU00473"/>
    </source>
</evidence>
<feature type="compositionally biased region" description="Basic and acidic residues" evidence="2">
    <location>
        <begin position="92"/>
        <end position="106"/>
    </location>
</feature>
<feature type="compositionally biased region" description="Basic and acidic residues" evidence="2">
    <location>
        <begin position="171"/>
        <end position="182"/>
    </location>
</feature>
<proteinExistence type="predicted"/>
<feature type="compositionally biased region" description="Low complexity" evidence="2">
    <location>
        <begin position="80"/>
        <end position="91"/>
    </location>
</feature>
<dbReference type="SUPFAM" id="SSF103088">
    <property type="entry name" value="OmpA-like"/>
    <property type="match status" value="1"/>
</dbReference>
<sequence>MFLGAVFCAALPAQVQADDVTVNWEALGPAPQSEAPIVLRYPGAKKNLPGTLKLKAPEGAEAPQPRLKPHIIPDNGPETPKAAALPPQKPAQKNEAETPRQAEPKPKPQTAAVSPAPTAPAPKTAEPKPAQASAPQAPAAAPAPEPAEAPQQSAPENRPAPAAPQVASLGDPKKDAPAKSTEKLGPPEPAFARVLFEAESTSILSSVRAGLDETAERLKQSAERIQLKAYGGARGDLSSDSRKLSLKRALAVYNYLRDQGVLTSRMDVRAFGGARDDGPENRVDIVLQGR</sequence>
<name>A0A081BEW4_9HYPH</name>
<keyword evidence="5" id="KW-1185">Reference proteome</keyword>
<dbReference type="Proteomes" id="UP000028702">
    <property type="component" value="Unassembled WGS sequence"/>
</dbReference>
<dbReference type="Pfam" id="PF00691">
    <property type="entry name" value="OmpA"/>
    <property type="match status" value="1"/>
</dbReference>
<accession>A0A081BEW4</accession>
<dbReference type="GO" id="GO:0016020">
    <property type="term" value="C:membrane"/>
    <property type="evidence" value="ECO:0007669"/>
    <property type="project" value="UniProtKB-UniRule"/>
</dbReference>
<comment type="caution">
    <text evidence="4">The sequence shown here is derived from an EMBL/GenBank/DDBJ whole genome shotgun (WGS) entry which is preliminary data.</text>
</comment>
<evidence type="ECO:0000256" key="2">
    <source>
        <dbReference type="SAM" id="MobiDB-lite"/>
    </source>
</evidence>
<dbReference type="Gene3D" id="3.30.1330.60">
    <property type="entry name" value="OmpA-like domain"/>
    <property type="match status" value="1"/>
</dbReference>
<dbReference type="InterPro" id="IPR006665">
    <property type="entry name" value="OmpA-like"/>
</dbReference>
<dbReference type="EMBL" id="BBIO01000021">
    <property type="protein sequence ID" value="GAK46582.1"/>
    <property type="molecule type" value="Genomic_DNA"/>
</dbReference>
<feature type="compositionally biased region" description="Low complexity" evidence="2">
    <location>
        <begin position="108"/>
        <end position="140"/>
    </location>
</feature>
<feature type="region of interest" description="Disordered" evidence="2">
    <location>
        <begin position="56"/>
        <end position="187"/>
    </location>
</feature>
<feature type="domain" description="OmpA-like" evidence="3">
    <location>
        <begin position="180"/>
        <end position="290"/>
    </location>
</feature>
<gene>
    <name evidence="4" type="ORF">M2A_3081</name>
</gene>
<dbReference type="STRING" id="1333998.M2A_3081"/>
<dbReference type="AlphaFoldDB" id="A0A081BEW4"/>